<evidence type="ECO:0000313" key="3">
    <source>
        <dbReference type="Proteomes" id="UP001279410"/>
    </source>
</evidence>
<accession>A0AAD3M3L4</accession>
<organism evidence="2 3">
    <name type="scientific">Lates japonicus</name>
    <name type="common">Japanese lates</name>
    <dbReference type="NCBI Taxonomy" id="270547"/>
    <lineage>
        <taxon>Eukaryota</taxon>
        <taxon>Metazoa</taxon>
        <taxon>Chordata</taxon>
        <taxon>Craniata</taxon>
        <taxon>Vertebrata</taxon>
        <taxon>Euteleostomi</taxon>
        <taxon>Actinopterygii</taxon>
        <taxon>Neopterygii</taxon>
        <taxon>Teleostei</taxon>
        <taxon>Neoteleostei</taxon>
        <taxon>Acanthomorphata</taxon>
        <taxon>Carangaria</taxon>
        <taxon>Carangaria incertae sedis</taxon>
        <taxon>Centropomidae</taxon>
        <taxon>Lates</taxon>
    </lineage>
</organism>
<name>A0AAD3M3L4_LATJO</name>
<evidence type="ECO:0000313" key="2">
    <source>
        <dbReference type="EMBL" id="GLD46719.1"/>
    </source>
</evidence>
<reference evidence="2" key="1">
    <citation type="submission" date="2022-08" db="EMBL/GenBank/DDBJ databases">
        <title>Genome sequencing of akame (Lates japonicus).</title>
        <authorList>
            <person name="Hashiguchi Y."/>
            <person name="Takahashi H."/>
        </authorList>
    </citation>
    <scope>NUCLEOTIDE SEQUENCE</scope>
    <source>
        <strain evidence="2">Kochi</strain>
    </source>
</reference>
<dbReference type="Proteomes" id="UP001279410">
    <property type="component" value="Unassembled WGS sequence"/>
</dbReference>
<keyword evidence="3" id="KW-1185">Reference proteome</keyword>
<dbReference type="EMBL" id="BRZM01003253">
    <property type="protein sequence ID" value="GLD46719.1"/>
    <property type="molecule type" value="Genomic_DNA"/>
</dbReference>
<sequence>MAERPDNSGQNNLQVPMGPTYRAEHCPPRMPIQPAAGPSWAVGVHQLPVQPAPSTPWLRGNWICSPRYPQPPPPPPYVPRPGPGPSSYQQPPSAPNWVRVETQPQQFASPQSSNSPARLQQPLPPEVERDALSLLSDCDRLRCAYVAPMGREFAPAQPNAPFQLGEDPESLAMMSTQRFKALLTNKTQGECAVLRTRRRLAIQRNKARQTRVTARLYDQDLQQWIADKRRLTQANEDLQLELVSLQDDLGDLQRELDGLREDRDQILHKRMPPSGEIPTPYSTERLRT</sequence>
<feature type="compositionally biased region" description="Polar residues" evidence="1">
    <location>
        <begin position="102"/>
        <end position="118"/>
    </location>
</feature>
<feature type="compositionally biased region" description="Pro residues" evidence="1">
    <location>
        <begin position="68"/>
        <end position="84"/>
    </location>
</feature>
<protein>
    <submittedName>
        <fullName evidence="2">Basic salivary proline-rich protein 4-like protein</fullName>
    </submittedName>
</protein>
<feature type="region of interest" description="Disordered" evidence="1">
    <location>
        <begin position="263"/>
        <end position="288"/>
    </location>
</feature>
<feature type="region of interest" description="Disordered" evidence="1">
    <location>
        <begin position="1"/>
        <end position="37"/>
    </location>
</feature>
<proteinExistence type="predicted"/>
<evidence type="ECO:0000256" key="1">
    <source>
        <dbReference type="SAM" id="MobiDB-lite"/>
    </source>
</evidence>
<comment type="caution">
    <text evidence="2">The sequence shown here is derived from an EMBL/GenBank/DDBJ whole genome shotgun (WGS) entry which is preliminary data.</text>
</comment>
<dbReference type="AlphaFoldDB" id="A0AAD3M3L4"/>
<feature type="region of interest" description="Disordered" evidence="1">
    <location>
        <begin position="60"/>
        <end position="124"/>
    </location>
</feature>
<gene>
    <name evidence="2" type="ORF">AKAME5_002706700</name>
</gene>